<keyword evidence="3" id="KW-0804">Transcription</keyword>
<accession>A0ABT1R4I9</accession>
<proteinExistence type="predicted"/>
<dbReference type="PANTHER" id="PTHR46796:SF13">
    <property type="entry name" value="HTH-TYPE TRANSCRIPTIONAL ACTIVATOR RHAS"/>
    <property type="match status" value="1"/>
</dbReference>
<dbReference type="PROSITE" id="PS01124">
    <property type="entry name" value="HTH_ARAC_FAMILY_2"/>
    <property type="match status" value="1"/>
</dbReference>
<organism evidence="5 6">
    <name type="scientific">Shinella lacus</name>
    <dbReference type="NCBI Taxonomy" id="2654216"/>
    <lineage>
        <taxon>Bacteria</taxon>
        <taxon>Pseudomonadati</taxon>
        <taxon>Pseudomonadota</taxon>
        <taxon>Alphaproteobacteria</taxon>
        <taxon>Hyphomicrobiales</taxon>
        <taxon>Rhizobiaceae</taxon>
        <taxon>Shinella</taxon>
    </lineage>
</organism>
<feature type="domain" description="HTH araC/xylS-type" evidence="4">
    <location>
        <begin position="204"/>
        <end position="302"/>
    </location>
</feature>
<evidence type="ECO:0000256" key="2">
    <source>
        <dbReference type="ARBA" id="ARBA00023125"/>
    </source>
</evidence>
<dbReference type="PROSITE" id="PS00041">
    <property type="entry name" value="HTH_ARAC_FAMILY_1"/>
    <property type="match status" value="1"/>
</dbReference>
<evidence type="ECO:0000313" key="5">
    <source>
        <dbReference type="EMBL" id="MCQ4630081.1"/>
    </source>
</evidence>
<dbReference type="EMBL" id="WHSB02000003">
    <property type="protein sequence ID" value="MCQ4630081.1"/>
    <property type="molecule type" value="Genomic_DNA"/>
</dbReference>
<dbReference type="Pfam" id="PF12833">
    <property type="entry name" value="HTH_18"/>
    <property type="match status" value="1"/>
</dbReference>
<evidence type="ECO:0000259" key="4">
    <source>
        <dbReference type="PROSITE" id="PS01124"/>
    </source>
</evidence>
<sequence length="305" mass="32706">MDAFTDVVQLLRPKTVLMGSMVAHGTWGVQLPPQPGPMLYFITAGQCWFRADGGAALQVGAGDFVLSARPVMDTFSSAPGQKTVLSDDGFKARHMVDGEIHIGDAHRGDATRVLGGVIMCDPTNADLLAEMMPRLVHVSAEDGVGARLGTLIGLIRGEAALAGPGSDLILSRLIEVLLIETLRREAATLPHPGMLRGLADPQLARALADIHADVSRDWTIAELAQKAGMSRSAFARRFSEAVGLAPVEYLLRWRMAIAKDALRHRQGTLEEIAERIGYRSASAFSTAFSRKVGCPPREFARSSAA</sequence>
<dbReference type="InterPro" id="IPR018060">
    <property type="entry name" value="HTH_AraC"/>
</dbReference>
<dbReference type="InterPro" id="IPR009057">
    <property type="entry name" value="Homeodomain-like_sf"/>
</dbReference>
<dbReference type="RefSeq" id="WP_256116297.1">
    <property type="nucleotide sequence ID" value="NZ_WHSB02000003.1"/>
</dbReference>
<dbReference type="Pfam" id="PF12852">
    <property type="entry name" value="Cupin_6"/>
    <property type="match status" value="1"/>
</dbReference>
<evidence type="ECO:0000313" key="6">
    <source>
        <dbReference type="Proteomes" id="UP000996601"/>
    </source>
</evidence>
<name>A0ABT1R4I9_9HYPH</name>
<dbReference type="InterPro" id="IPR050204">
    <property type="entry name" value="AraC_XylS_family_regulators"/>
</dbReference>
<gene>
    <name evidence="5" type="ORF">GB927_008555</name>
</gene>
<dbReference type="InterPro" id="IPR032783">
    <property type="entry name" value="AraC_lig"/>
</dbReference>
<keyword evidence="1" id="KW-0805">Transcription regulation</keyword>
<dbReference type="Proteomes" id="UP000996601">
    <property type="component" value="Unassembled WGS sequence"/>
</dbReference>
<evidence type="ECO:0000256" key="3">
    <source>
        <dbReference type="ARBA" id="ARBA00023163"/>
    </source>
</evidence>
<protein>
    <submittedName>
        <fullName evidence="5">AraC family transcriptional regulator</fullName>
    </submittedName>
</protein>
<dbReference type="Gene3D" id="1.10.10.60">
    <property type="entry name" value="Homeodomain-like"/>
    <property type="match status" value="2"/>
</dbReference>
<evidence type="ECO:0000256" key="1">
    <source>
        <dbReference type="ARBA" id="ARBA00023015"/>
    </source>
</evidence>
<comment type="caution">
    <text evidence="5">The sequence shown here is derived from an EMBL/GenBank/DDBJ whole genome shotgun (WGS) entry which is preliminary data.</text>
</comment>
<keyword evidence="2" id="KW-0238">DNA-binding</keyword>
<keyword evidence="6" id="KW-1185">Reference proteome</keyword>
<dbReference type="SUPFAM" id="SSF46689">
    <property type="entry name" value="Homeodomain-like"/>
    <property type="match status" value="2"/>
</dbReference>
<reference evidence="5" key="1">
    <citation type="submission" date="2021-07" db="EMBL/GenBank/DDBJ databases">
        <title>Shinella sp. nov., a novel member of the genus Shinella from water.</title>
        <authorList>
            <person name="Deng Y."/>
        </authorList>
    </citation>
    <scope>NUCLEOTIDE SEQUENCE</scope>
    <source>
        <strain evidence="5">CPCC 100929</strain>
    </source>
</reference>
<dbReference type="SMART" id="SM00342">
    <property type="entry name" value="HTH_ARAC"/>
    <property type="match status" value="1"/>
</dbReference>
<dbReference type="InterPro" id="IPR018062">
    <property type="entry name" value="HTH_AraC-typ_CS"/>
</dbReference>
<dbReference type="PANTHER" id="PTHR46796">
    <property type="entry name" value="HTH-TYPE TRANSCRIPTIONAL ACTIVATOR RHAS-RELATED"/>
    <property type="match status" value="1"/>
</dbReference>